<feature type="chain" id="PRO_5003402283" evidence="1">
    <location>
        <begin position="22"/>
        <end position="777"/>
    </location>
</feature>
<feature type="signal peptide" evidence="1">
    <location>
        <begin position="1"/>
        <end position="21"/>
    </location>
</feature>
<keyword evidence="4" id="KW-0326">Glycosidase</keyword>
<dbReference type="Pfam" id="PF21307">
    <property type="entry name" value="Glyco_hydro_95_C"/>
    <property type="match status" value="1"/>
</dbReference>
<dbReference type="EC" id="3.2.1.51" evidence="4"/>
<evidence type="ECO:0000313" key="4">
    <source>
        <dbReference type="EMBL" id="CAZ94336.1"/>
    </source>
</evidence>
<dbReference type="PANTHER" id="PTHR31084:SF0">
    <property type="entry name" value="ALPHA-L-FUCOSIDASE 2"/>
    <property type="match status" value="1"/>
</dbReference>
<keyword evidence="1" id="KW-0732">Signal</keyword>
<dbReference type="InterPro" id="IPR012341">
    <property type="entry name" value="6hp_glycosidase-like_sf"/>
</dbReference>
<dbReference type="Pfam" id="PF22124">
    <property type="entry name" value="Glyco_hydro_95_cat"/>
    <property type="match status" value="1"/>
</dbReference>
<dbReference type="SUPFAM" id="SSF48208">
    <property type="entry name" value="Six-hairpin glycosidases"/>
    <property type="match status" value="1"/>
</dbReference>
<dbReference type="Gene3D" id="1.50.10.10">
    <property type="match status" value="1"/>
</dbReference>
<dbReference type="PROSITE" id="PS51257">
    <property type="entry name" value="PROKAR_LIPOPROTEIN"/>
    <property type="match status" value="1"/>
</dbReference>
<dbReference type="Proteomes" id="UP000008898">
    <property type="component" value="Chromosome"/>
</dbReference>
<evidence type="ECO:0000259" key="3">
    <source>
        <dbReference type="Pfam" id="PF22124"/>
    </source>
</evidence>
<dbReference type="InterPro" id="IPR049053">
    <property type="entry name" value="AFCA-like_C"/>
</dbReference>
<keyword evidence="5" id="KW-1185">Reference proteome</keyword>
<evidence type="ECO:0000313" key="5">
    <source>
        <dbReference type="Proteomes" id="UP000008898"/>
    </source>
</evidence>
<dbReference type="AlphaFoldDB" id="G0L947"/>
<dbReference type="STRING" id="63186.ZOBELLIA_263"/>
<dbReference type="EMBL" id="FP476056">
    <property type="protein sequence ID" value="CAZ94336.1"/>
    <property type="molecule type" value="Genomic_DNA"/>
</dbReference>
<feature type="domain" description="Glycosyl hydrolase family 95 catalytic" evidence="3">
    <location>
        <begin position="304"/>
        <end position="613"/>
    </location>
</feature>
<evidence type="ECO:0000259" key="2">
    <source>
        <dbReference type="Pfam" id="PF21307"/>
    </source>
</evidence>
<sequence length="777" mass="88564">MRNSLKMVRALLVLCIGTIMGSCGEIPEVEVKLDWPSFLSDHDLVWEQLPEAYTEGAFMGNGMLGNMLYKVPGKNAIRMEICRSDVQDHRGDDQGETPYSRGRLPIGHFLLVPKGEIEEASMRLDLWNAETSAKIRTSAGEILLRSYVHAESMLVVTEVNATEGENGFEWKWEGEKAISPRQLWGIDKDQPFRVFEGYKENPPFELGETEGISYCLQPLLESGQTVTAWKEIDTGKGRTLVVNVSHSWPDNKAKDLAVATVAQTRAKHFSELERSHRQWWHNYYPQSFVSIPDNKFESFYWIQMYKLASATRKDRAYIDNHGPWLEKTAWPYATWNLNVQLTYWPVYTSNRLPLGESLLNALWDNRENLRNNLPEVYRKESYGIGRAAGTDCIASVGIPGVDSGDWILDQANTPEIGLLPWACHNLWLQYRYSMDESLLREKVFPLLRGAINYYLYFLKGGPDGKLHLPKTYSPEYGQSYDDCNFDLALIRWGCETLLESAEILQISDPLAPKWKDVLENLVDFPENEEGFMIGKDQAYDRSHRHFSHLLMVYPLHLVHIDQPNGRERIQRSLNHWQSKKEYLMGYSYTGASSMAATLGEGNLALDYLKGLWGEFLRPNTLYVEDGPCIETPLSGAQSIHDMLLQSWGNKIRVFPAMPDVWADASFADLRTEGAFLVSAKREKGKTDFVKIKSLAGAPLIIAPGIKGKILTSGKRKFKMENIGEGLFSIDLKKNEEVILHTDQTKHFVLKPVSEKRRVGNYYGSKAMKKKKEYKGLE</sequence>
<feature type="domain" description="Alpha fucosidase A-like C-terminal" evidence="2">
    <location>
        <begin position="645"/>
        <end position="736"/>
    </location>
</feature>
<reference evidence="4 5" key="2">
    <citation type="journal article" date="2012" name="Environ. Microbiol.">
        <title>Characterization of the first alginolytic operons in a marine bacterium: from their emergence in marine Flavobacteriia to their independent transfers to marine Proteobacteria and human gut Bacteroides.</title>
        <authorList>
            <person name="Thomas F."/>
            <person name="Barbeyron T."/>
            <person name="Tonon T."/>
            <person name="Genicot S."/>
            <person name="Czjzek M."/>
            <person name="Michel G."/>
        </authorList>
    </citation>
    <scope>NUCLEOTIDE SEQUENCE [LARGE SCALE GENOMIC DNA]</scope>
    <source>
        <strain evidence="5">DSM 12802 / CCUG 47099 / CIP 106680 / NCIMB 13871 / Dsij</strain>
    </source>
</reference>
<dbReference type="PATRIC" id="fig|63186.3.peg.267"/>
<proteinExistence type="predicted"/>
<dbReference type="KEGG" id="zga:ZOBELLIA_263"/>
<dbReference type="RefSeq" id="WP_013991649.1">
    <property type="nucleotide sequence ID" value="NC_015844.1"/>
</dbReference>
<dbReference type="GO" id="GO:0004560">
    <property type="term" value="F:alpha-L-fucosidase activity"/>
    <property type="evidence" value="ECO:0007669"/>
    <property type="project" value="UniProtKB-EC"/>
</dbReference>
<dbReference type="HOGENOM" id="CLU_014621_0_0_10"/>
<protein>
    <submittedName>
        <fullName evidence="4">Alpha-L-fucosidase, family GH95</fullName>
        <ecNumber evidence="4">3.2.1.51</ecNumber>
    </submittedName>
</protein>
<reference evidence="5" key="1">
    <citation type="submission" date="2009-07" db="EMBL/GenBank/DDBJ databases">
        <title>Complete genome sequence of Zobellia galactanivorans Dsij.</title>
        <authorList>
            <consortium name="Genoscope - CEA"/>
        </authorList>
    </citation>
    <scope>NUCLEOTIDE SEQUENCE [LARGE SCALE GENOMIC DNA]</scope>
    <source>
        <strain evidence="5">DSM 12802 / CCUG 47099 / CIP 106680 / NCIMB 13871 / Dsij</strain>
    </source>
</reference>
<keyword evidence="4" id="KW-0378">Hydrolase</keyword>
<dbReference type="InterPro" id="IPR008928">
    <property type="entry name" value="6-hairpin_glycosidase_sf"/>
</dbReference>
<evidence type="ECO:0000256" key="1">
    <source>
        <dbReference type="SAM" id="SignalP"/>
    </source>
</evidence>
<dbReference type="OrthoDB" id="9802600at2"/>
<gene>
    <name evidence="4" type="primary">afcA1</name>
    <name evidence="4" type="ordered locus">zobellia_263</name>
</gene>
<name>G0L947_ZOBGA</name>
<organism evidence="4 5">
    <name type="scientific">Zobellia galactanivorans (strain DSM 12802 / CCUG 47099 / CIP 106680 / NCIMB 13871 / Dsij)</name>
    <dbReference type="NCBI Taxonomy" id="63186"/>
    <lineage>
        <taxon>Bacteria</taxon>
        <taxon>Pseudomonadati</taxon>
        <taxon>Bacteroidota</taxon>
        <taxon>Flavobacteriia</taxon>
        <taxon>Flavobacteriales</taxon>
        <taxon>Flavobacteriaceae</taxon>
        <taxon>Zobellia</taxon>
    </lineage>
</organism>
<dbReference type="InterPro" id="IPR054363">
    <property type="entry name" value="GH95_cat"/>
</dbReference>
<dbReference type="PANTHER" id="PTHR31084">
    <property type="entry name" value="ALPHA-L-FUCOSIDASE 2"/>
    <property type="match status" value="1"/>
</dbReference>
<accession>G0L947</accession>
<dbReference type="GO" id="GO:0005975">
    <property type="term" value="P:carbohydrate metabolic process"/>
    <property type="evidence" value="ECO:0007669"/>
    <property type="project" value="InterPro"/>
</dbReference>